<keyword evidence="1" id="KW-0805">Transcription regulation</keyword>
<organism evidence="5 6">
    <name type="scientific">Paenibacillus hemerocallicola</name>
    <dbReference type="NCBI Taxonomy" id="1172614"/>
    <lineage>
        <taxon>Bacteria</taxon>
        <taxon>Bacillati</taxon>
        <taxon>Bacillota</taxon>
        <taxon>Bacilli</taxon>
        <taxon>Bacillales</taxon>
        <taxon>Paenibacillaceae</taxon>
        <taxon>Paenibacillus</taxon>
    </lineage>
</organism>
<proteinExistence type="predicted"/>
<keyword evidence="2" id="KW-0238">DNA-binding</keyword>
<dbReference type="GO" id="GO:0043565">
    <property type="term" value="F:sequence-specific DNA binding"/>
    <property type="evidence" value="ECO:0007669"/>
    <property type="project" value="InterPro"/>
</dbReference>
<accession>A0A5C4TBE1</accession>
<dbReference type="InterPro" id="IPR018060">
    <property type="entry name" value="HTH_AraC"/>
</dbReference>
<dbReference type="Proteomes" id="UP000307943">
    <property type="component" value="Unassembled WGS sequence"/>
</dbReference>
<evidence type="ECO:0000256" key="2">
    <source>
        <dbReference type="ARBA" id="ARBA00023125"/>
    </source>
</evidence>
<feature type="domain" description="HTH araC/xylS-type" evidence="4">
    <location>
        <begin position="156"/>
        <end position="255"/>
    </location>
</feature>
<evidence type="ECO:0000256" key="1">
    <source>
        <dbReference type="ARBA" id="ARBA00023015"/>
    </source>
</evidence>
<dbReference type="SUPFAM" id="SSF46689">
    <property type="entry name" value="Homeodomain-like"/>
    <property type="match status" value="2"/>
</dbReference>
<reference evidence="5 6" key="1">
    <citation type="submission" date="2019-05" db="EMBL/GenBank/DDBJ databases">
        <title>We sequenced the genome of Paenibacillus hemerocallicola KCTC 33185 for further insight into its adaptation and study the phylogeny of Paenibacillus.</title>
        <authorList>
            <person name="Narsing Rao M.P."/>
        </authorList>
    </citation>
    <scope>NUCLEOTIDE SEQUENCE [LARGE SCALE GENOMIC DNA]</scope>
    <source>
        <strain evidence="5 6">KCTC 33185</strain>
    </source>
</reference>
<dbReference type="GO" id="GO:0003700">
    <property type="term" value="F:DNA-binding transcription factor activity"/>
    <property type="evidence" value="ECO:0007669"/>
    <property type="project" value="InterPro"/>
</dbReference>
<dbReference type="AlphaFoldDB" id="A0A5C4TBE1"/>
<dbReference type="PROSITE" id="PS01124">
    <property type="entry name" value="HTH_ARAC_FAMILY_2"/>
    <property type="match status" value="1"/>
</dbReference>
<evidence type="ECO:0000256" key="3">
    <source>
        <dbReference type="ARBA" id="ARBA00023163"/>
    </source>
</evidence>
<sequence length="259" mass="29384">MNSVYFDIKKLCSVKLDRQIMHKVYSNRSRRHWAISVKTSGKILFHGGGKQFVHDEYHVMVLPRASAYSFVNVEPGDNILIDFELNDEPQDREIFQIKVTNPTALHSVCARFEDLFPLSKAGAGYRGVAVLYELLAVIDEQLAVEYADLSRAELIRAGVQYLKKNFKSPTVSSSEAARHCRMSPAYFRRMFGRIYRMTPTEYIGTLRLECAKSLLSGEFESVEVVAQACGFSNLSHFYKSFAQSTGMTPKKYAAKHTLL</sequence>
<protein>
    <submittedName>
        <fullName evidence="5">Helix-turn-helix transcriptional regulator</fullName>
    </submittedName>
</protein>
<dbReference type="PANTHER" id="PTHR43280:SF28">
    <property type="entry name" value="HTH-TYPE TRANSCRIPTIONAL ACTIVATOR RHAS"/>
    <property type="match status" value="1"/>
</dbReference>
<comment type="caution">
    <text evidence="5">The sequence shown here is derived from an EMBL/GenBank/DDBJ whole genome shotgun (WGS) entry which is preliminary data.</text>
</comment>
<evidence type="ECO:0000313" key="5">
    <source>
        <dbReference type="EMBL" id="TNJ65966.1"/>
    </source>
</evidence>
<gene>
    <name evidence="5" type="ORF">FE784_12370</name>
</gene>
<dbReference type="InterPro" id="IPR018062">
    <property type="entry name" value="HTH_AraC-typ_CS"/>
</dbReference>
<dbReference type="InterPro" id="IPR009057">
    <property type="entry name" value="Homeodomain-like_sf"/>
</dbReference>
<dbReference type="OrthoDB" id="2618294at2"/>
<dbReference type="EMBL" id="VDCQ01000014">
    <property type="protein sequence ID" value="TNJ65966.1"/>
    <property type="molecule type" value="Genomic_DNA"/>
</dbReference>
<dbReference type="Gene3D" id="1.10.10.60">
    <property type="entry name" value="Homeodomain-like"/>
    <property type="match status" value="2"/>
</dbReference>
<dbReference type="Pfam" id="PF12833">
    <property type="entry name" value="HTH_18"/>
    <property type="match status" value="1"/>
</dbReference>
<keyword evidence="6" id="KW-1185">Reference proteome</keyword>
<name>A0A5C4TBE1_9BACL</name>
<keyword evidence="3" id="KW-0804">Transcription</keyword>
<dbReference type="PANTHER" id="PTHR43280">
    <property type="entry name" value="ARAC-FAMILY TRANSCRIPTIONAL REGULATOR"/>
    <property type="match status" value="1"/>
</dbReference>
<evidence type="ECO:0000259" key="4">
    <source>
        <dbReference type="PROSITE" id="PS01124"/>
    </source>
</evidence>
<dbReference type="RefSeq" id="WP_139602507.1">
    <property type="nucleotide sequence ID" value="NZ_VDCQ01000014.1"/>
</dbReference>
<dbReference type="SMART" id="SM00342">
    <property type="entry name" value="HTH_ARAC"/>
    <property type="match status" value="1"/>
</dbReference>
<dbReference type="PROSITE" id="PS00041">
    <property type="entry name" value="HTH_ARAC_FAMILY_1"/>
    <property type="match status" value="1"/>
</dbReference>
<evidence type="ECO:0000313" key="6">
    <source>
        <dbReference type="Proteomes" id="UP000307943"/>
    </source>
</evidence>